<dbReference type="InterPro" id="IPR050744">
    <property type="entry name" value="AI-2_Isomerase_LsrG"/>
</dbReference>
<comment type="caution">
    <text evidence="2">The sequence shown here is derived from an EMBL/GenBank/DDBJ whole genome shotgun (WGS) entry which is preliminary data.</text>
</comment>
<dbReference type="Pfam" id="PF03992">
    <property type="entry name" value="ABM"/>
    <property type="match status" value="1"/>
</dbReference>
<evidence type="ECO:0000313" key="3">
    <source>
        <dbReference type="Proteomes" id="UP000825933"/>
    </source>
</evidence>
<dbReference type="SUPFAM" id="SSF54909">
    <property type="entry name" value="Dimeric alpha+beta barrel"/>
    <property type="match status" value="1"/>
</dbReference>
<dbReference type="PANTHER" id="PTHR33336">
    <property type="entry name" value="QUINOL MONOOXYGENASE YGIN-RELATED"/>
    <property type="match status" value="1"/>
</dbReference>
<feature type="domain" description="ABM" evidence="1">
    <location>
        <begin position="2"/>
        <end position="91"/>
    </location>
</feature>
<evidence type="ECO:0000313" key="2">
    <source>
        <dbReference type="EMBL" id="MBZ2165130.1"/>
    </source>
</evidence>
<proteinExistence type="predicted"/>
<dbReference type="InterPro" id="IPR011008">
    <property type="entry name" value="Dimeric_a/b-barrel"/>
</dbReference>
<dbReference type="Gene3D" id="3.30.70.100">
    <property type="match status" value="1"/>
</dbReference>
<name>A0A8T5UVC3_9EURY</name>
<dbReference type="EMBL" id="JAIOUQ010000003">
    <property type="protein sequence ID" value="MBZ2165130.1"/>
    <property type="molecule type" value="Genomic_DNA"/>
</dbReference>
<keyword evidence="2" id="KW-0503">Monooxygenase</keyword>
<keyword evidence="2" id="KW-0560">Oxidoreductase</keyword>
<dbReference type="PANTHER" id="PTHR33336:SF3">
    <property type="entry name" value="ABM DOMAIN-CONTAINING PROTEIN"/>
    <property type="match status" value="1"/>
</dbReference>
<dbReference type="RefSeq" id="WP_223790756.1">
    <property type="nucleotide sequence ID" value="NZ_JAIOUQ010000003.1"/>
</dbReference>
<accession>A0A8T5UVC3</accession>
<protein>
    <submittedName>
        <fullName evidence="2">Antibiotic biosynthesis monooxygenase</fullName>
    </submittedName>
</protein>
<gene>
    <name evidence="2" type="ORF">K8N75_03615</name>
</gene>
<dbReference type="AlphaFoldDB" id="A0A8T5UVC3"/>
<dbReference type="Proteomes" id="UP000825933">
    <property type="component" value="Unassembled WGS sequence"/>
</dbReference>
<dbReference type="GO" id="GO:0004497">
    <property type="term" value="F:monooxygenase activity"/>
    <property type="evidence" value="ECO:0007669"/>
    <property type="project" value="UniProtKB-KW"/>
</dbReference>
<sequence length="96" mass="10851">MIIVTATITANPGERDKIITKSQDLIESTRLESGCISYNLYASTEGDDILLMLEQWENLEVLETHMQTEHFKAFGVAIENFLARKLDIAVYSADKK</sequence>
<organism evidence="2 3">
    <name type="scientific">Methanobacterium spitsbergense</name>
    <dbReference type="NCBI Taxonomy" id="2874285"/>
    <lineage>
        <taxon>Archaea</taxon>
        <taxon>Methanobacteriati</taxon>
        <taxon>Methanobacteriota</taxon>
        <taxon>Methanomada group</taxon>
        <taxon>Methanobacteria</taxon>
        <taxon>Methanobacteriales</taxon>
        <taxon>Methanobacteriaceae</taxon>
        <taxon>Methanobacterium</taxon>
    </lineage>
</organism>
<dbReference type="InterPro" id="IPR007138">
    <property type="entry name" value="ABM_dom"/>
</dbReference>
<evidence type="ECO:0000259" key="1">
    <source>
        <dbReference type="PROSITE" id="PS51725"/>
    </source>
</evidence>
<keyword evidence="3" id="KW-1185">Reference proteome</keyword>
<dbReference type="PROSITE" id="PS51725">
    <property type="entry name" value="ABM"/>
    <property type="match status" value="1"/>
</dbReference>
<reference evidence="3" key="1">
    <citation type="journal article" date="2022" name="Microbiol. Resour. Announc.">
        <title>Draft Genome Sequence of a Methanogenic Archaeon from West Spitsbergen Permafrost.</title>
        <authorList>
            <person name="Trubitsyn V."/>
            <person name="Rivkina E."/>
            <person name="Shcherbakova V."/>
        </authorList>
    </citation>
    <scope>NUCLEOTIDE SEQUENCE [LARGE SCALE GENOMIC DNA]</scope>
    <source>
        <strain evidence="3">VT</strain>
    </source>
</reference>